<dbReference type="EMBL" id="JACEZU010000001">
    <property type="protein sequence ID" value="MBA5685910.1"/>
    <property type="molecule type" value="Genomic_DNA"/>
</dbReference>
<keyword evidence="1" id="KW-0472">Membrane</keyword>
<proteinExistence type="predicted"/>
<sequence>MYRNIMSTFISLVHATAPQFSLMAALEITAALGAALALLLLFKPLLLGVARALQLVIKPKLTKEQRLQRRLMRDAMLLNRMLNSMEGSPSHAAELRALAARG</sequence>
<evidence type="ECO:0000313" key="2">
    <source>
        <dbReference type="EMBL" id="MBA5685910.1"/>
    </source>
</evidence>
<feature type="transmembrane region" description="Helical" evidence="1">
    <location>
        <begin position="20"/>
        <end position="42"/>
    </location>
</feature>
<evidence type="ECO:0000313" key="3">
    <source>
        <dbReference type="Proteomes" id="UP000573499"/>
    </source>
</evidence>
<dbReference type="AlphaFoldDB" id="A0A7W2F6B6"/>
<accession>A0A7W2F6B6</accession>
<name>A0A7W2F6B6_9BURK</name>
<keyword evidence="3" id="KW-1185">Reference proteome</keyword>
<protein>
    <submittedName>
        <fullName evidence="2">Uncharacterized protein</fullName>
    </submittedName>
</protein>
<evidence type="ECO:0000256" key="1">
    <source>
        <dbReference type="SAM" id="Phobius"/>
    </source>
</evidence>
<gene>
    <name evidence="2" type="ORF">H3H39_02440</name>
</gene>
<dbReference type="Proteomes" id="UP000573499">
    <property type="component" value="Unassembled WGS sequence"/>
</dbReference>
<comment type="caution">
    <text evidence="2">The sequence shown here is derived from an EMBL/GenBank/DDBJ whole genome shotgun (WGS) entry which is preliminary data.</text>
</comment>
<keyword evidence="1" id="KW-0812">Transmembrane</keyword>
<organism evidence="2 3">
    <name type="scientific">Rugamonas apoptosis</name>
    <dbReference type="NCBI Taxonomy" id="2758570"/>
    <lineage>
        <taxon>Bacteria</taxon>
        <taxon>Pseudomonadati</taxon>
        <taxon>Pseudomonadota</taxon>
        <taxon>Betaproteobacteria</taxon>
        <taxon>Burkholderiales</taxon>
        <taxon>Oxalobacteraceae</taxon>
        <taxon>Telluria group</taxon>
        <taxon>Rugamonas</taxon>
    </lineage>
</organism>
<keyword evidence="1" id="KW-1133">Transmembrane helix</keyword>
<reference evidence="2 3" key="1">
    <citation type="submission" date="2020-07" db="EMBL/GenBank/DDBJ databases">
        <title>Novel species isolated from subtropical streams in China.</title>
        <authorList>
            <person name="Lu H."/>
        </authorList>
    </citation>
    <scope>NUCLEOTIDE SEQUENCE [LARGE SCALE GENOMIC DNA]</scope>
    <source>
        <strain evidence="2 3">LX47W</strain>
    </source>
</reference>